<feature type="compositionally biased region" description="Basic and acidic residues" evidence="1">
    <location>
        <begin position="40"/>
        <end position="59"/>
    </location>
</feature>
<feature type="region of interest" description="Disordered" evidence="1">
    <location>
        <begin position="794"/>
        <end position="814"/>
    </location>
</feature>
<evidence type="ECO:0000313" key="3">
    <source>
        <dbReference type="Proteomes" id="UP001189429"/>
    </source>
</evidence>
<keyword evidence="3" id="KW-1185">Reference proteome</keyword>
<feature type="region of interest" description="Disordered" evidence="1">
    <location>
        <begin position="15"/>
        <end position="59"/>
    </location>
</feature>
<feature type="compositionally biased region" description="Basic and acidic residues" evidence="1">
    <location>
        <begin position="794"/>
        <end position="805"/>
    </location>
</feature>
<organism evidence="2 3">
    <name type="scientific">Prorocentrum cordatum</name>
    <dbReference type="NCBI Taxonomy" id="2364126"/>
    <lineage>
        <taxon>Eukaryota</taxon>
        <taxon>Sar</taxon>
        <taxon>Alveolata</taxon>
        <taxon>Dinophyceae</taxon>
        <taxon>Prorocentrales</taxon>
        <taxon>Prorocentraceae</taxon>
        <taxon>Prorocentrum</taxon>
    </lineage>
</organism>
<comment type="caution">
    <text evidence="2">The sequence shown here is derived from an EMBL/GenBank/DDBJ whole genome shotgun (WGS) entry which is preliminary data.</text>
</comment>
<sequence length="950" mass="105015">VEAFRVGESLADALRLERGPGGSSSGLRGADGAGAPDGARPPESHFGGDGHQKSTEDERRKEDSIHRWWGARWLHQGDVGARLMVIRVVLRPLVQMMSSYLGQAGIKHDCEMEYRKLQAAAGSGPDATNKLFPMVAACRRVFEGEFRQYLKGAILTPSPWVTIVPGLRTHALRTTAFLMLSDIGCLCHEMSVLHTMYPFKMFRLLDGDSAADIESDCEDMKDGWSKELIEKYAKTEQGLLHPDLIAELTHVAANVQRETCSIESSHASIRRSLAALSVQTHPMHIRRLSALRTCQRFRTRVHRLRSGPGRCAMKGMGAAQVDRKPPVKKRFLGFGGAWRAFVRQQSLGKKGSPDFAELAKAYAVLSAAEKNQLRQMGKAATRAARAGNKTPFGGSSRSLEARARKAALARQVNELHERKLAALLGSSGGVQGDIAVATYDGIISIASSNPKHLADMTELRQLERAERAWRQSDQIVMHDAVSKWCSETGVEARAACLFHESAISNRLDEFLPIVPPCQGFQLFEWEPVGVLDRVKSALSVHRRFIADTFAALAKFWDDFHGTIDHHPRPEWDENDCADIPACMRAGMCVCTGAGLEVGQFVEKFDAAVKKACPVGRIRTEHLAHGYIVAYVFAQRQPADDEKEINIATDGIVEGLPIVDGKWLHIGHHNLSPWRSCFQLLNGPTGPMHPNIEMTNCHLEGTAEFATPWQAFKDFNRNLRWAVCVYSVDMKKSPLGTFVPDCIDVHLTEAIEKEGVPTCRVIWKPRWAMWRRKPNKVDKMDVHIKSGWHGLASIKDGELGSDKDEGSDNDDGDVVDAHGEPVLAKVVEAGVEPAAAHFIEVEGGRIVYNAKKLDLIAECRDASHVKCRKHRTIKHGPRPQQGRPIGYLVAWLRKHAEYGSQLTHGSCNWISKEDRVAARAAFAGMGPRAQALLAIERPRRPGEAAEPDVCP</sequence>
<name>A0ABN9PNH5_9DINO</name>
<protein>
    <recommendedName>
        <fullName evidence="4">J domain-containing protein</fullName>
    </recommendedName>
</protein>
<evidence type="ECO:0000256" key="1">
    <source>
        <dbReference type="SAM" id="MobiDB-lite"/>
    </source>
</evidence>
<feature type="compositionally biased region" description="Gly residues" evidence="1">
    <location>
        <begin position="19"/>
        <end position="32"/>
    </location>
</feature>
<evidence type="ECO:0008006" key="4">
    <source>
        <dbReference type="Google" id="ProtNLM"/>
    </source>
</evidence>
<proteinExistence type="predicted"/>
<gene>
    <name evidence="2" type="ORF">PCOR1329_LOCUS4542</name>
</gene>
<accession>A0ABN9PNH5</accession>
<reference evidence="2" key="1">
    <citation type="submission" date="2023-10" db="EMBL/GenBank/DDBJ databases">
        <authorList>
            <person name="Chen Y."/>
            <person name="Shah S."/>
            <person name="Dougan E. K."/>
            <person name="Thang M."/>
            <person name="Chan C."/>
        </authorList>
    </citation>
    <scope>NUCLEOTIDE SEQUENCE [LARGE SCALE GENOMIC DNA]</scope>
</reference>
<feature type="non-terminal residue" evidence="2">
    <location>
        <position position="1"/>
    </location>
</feature>
<dbReference type="EMBL" id="CAUYUJ010001175">
    <property type="protein sequence ID" value="CAK0794624.1"/>
    <property type="molecule type" value="Genomic_DNA"/>
</dbReference>
<evidence type="ECO:0000313" key="2">
    <source>
        <dbReference type="EMBL" id="CAK0794624.1"/>
    </source>
</evidence>
<dbReference type="Proteomes" id="UP001189429">
    <property type="component" value="Unassembled WGS sequence"/>
</dbReference>